<sequence length="326" mass="34423">MRLTCPRCAAQYEIAESAIPAAGREVECSSCGHVWRQPGPGNSAPPSQMGPRNPYDPEARPALSRQLDESVLAILRDEAARELRARETETRRVTPDHIRATADAQMLEAQPETKPESVDRDIDATAGSQVDWPALTVTGSSPDGAADAAPLQRGAEAETPDSAPALETPIAEDITKDPVAKAAPQDQDSTPPSDWQEPLARALPDAEELAATLTRTGPPQPGPNPHAGDDAGEEPQAAPLIRPAASEDMPVETAPPEAPVPAIVPAPRRTGYASGFGLAAMLALGVVLLYTLAPKIPAEEGGGLLAGWRQQIDHGRLWLHDRILGE</sequence>
<evidence type="ECO:0000313" key="5">
    <source>
        <dbReference type="Proteomes" id="UP000663629"/>
    </source>
</evidence>
<keyword evidence="2" id="KW-1133">Transmembrane helix</keyword>
<feature type="region of interest" description="Disordered" evidence="1">
    <location>
        <begin position="32"/>
        <end position="64"/>
    </location>
</feature>
<feature type="compositionally biased region" description="Basic and acidic residues" evidence="1">
    <location>
        <begin position="82"/>
        <end position="100"/>
    </location>
</feature>
<organism evidence="4 5">
    <name type="scientific">Paracoccus methylovorus</name>
    <dbReference type="NCBI Taxonomy" id="2812658"/>
    <lineage>
        <taxon>Bacteria</taxon>
        <taxon>Pseudomonadati</taxon>
        <taxon>Pseudomonadota</taxon>
        <taxon>Alphaproteobacteria</taxon>
        <taxon>Rhodobacterales</taxon>
        <taxon>Paracoccaceae</taxon>
        <taxon>Paracoccus</taxon>
    </lineage>
</organism>
<feature type="region of interest" description="Disordered" evidence="1">
    <location>
        <begin position="82"/>
        <end position="197"/>
    </location>
</feature>
<evidence type="ECO:0000313" key="4">
    <source>
        <dbReference type="EMBL" id="QRZ12318.1"/>
    </source>
</evidence>
<dbReference type="Proteomes" id="UP000663629">
    <property type="component" value="Chromosome 1"/>
</dbReference>
<feature type="transmembrane region" description="Helical" evidence="2">
    <location>
        <begin position="272"/>
        <end position="293"/>
    </location>
</feature>
<evidence type="ECO:0000256" key="1">
    <source>
        <dbReference type="SAM" id="MobiDB-lite"/>
    </source>
</evidence>
<dbReference type="NCBIfam" id="TIGR02098">
    <property type="entry name" value="MJ0042_CXXC"/>
    <property type="match status" value="1"/>
</dbReference>
<protein>
    <submittedName>
        <fullName evidence="4">Zinc-ribbon domain-containing protein</fullName>
    </submittedName>
</protein>
<accession>A0ABX7JGD7</accession>
<evidence type="ECO:0000256" key="2">
    <source>
        <dbReference type="SAM" id="Phobius"/>
    </source>
</evidence>
<keyword evidence="2" id="KW-0812">Transmembrane</keyword>
<dbReference type="Pfam" id="PF13717">
    <property type="entry name" value="Zn_ribbon_4"/>
    <property type="match status" value="1"/>
</dbReference>
<name>A0ABX7JGD7_9RHOB</name>
<evidence type="ECO:0000259" key="3">
    <source>
        <dbReference type="Pfam" id="PF13717"/>
    </source>
</evidence>
<feature type="domain" description="Zinc finger/thioredoxin putative" evidence="3">
    <location>
        <begin position="1"/>
        <end position="36"/>
    </location>
</feature>
<reference evidence="4 5" key="1">
    <citation type="submission" date="2021-02" db="EMBL/GenBank/DDBJ databases">
        <title>Paracoccus methylovroum sp.nov., a new methanol and methylamine utilizing methylotrophic denitrifer.</title>
        <authorList>
            <person name="Timsy T."/>
            <person name="Behrendt U."/>
            <person name="Ulrich A."/>
            <person name="Spanner T."/>
            <person name="Foesel B.U."/>
            <person name="Horn M.A."/>
            <person name="Kolb S."/>
        </authorList>
    </citation>
    <scope>NUCLEOTIDE SEQUENCE [LARGE SCALE GENOMIC DNA]</scope>
    <source>
        <strain evidence="4 5">H4-D09</strain>
    </source>
</reference>
<dbReference type="RefSeq" id="WP_205293342.1">
    <property type="nucleotide sequence ID" value="NZ_CP070368.1"/>
</dbReference>
<proteinExistence type="predicted"/>
<gene>
    <name evidence="4" type="ORF">JWJ88_06705</name>
</gene>
<feature type="compositionally biased region" description="Basic and acidic residues" evidence="1">
    <location>
        <begin position="111"/>
        <end position="123"/>
    </location>
</feature>
<dbReference type="InterPro" id="IPR011723">
    <property type="entry name" value="Znf/thioredoxin_put"/>
</dbReference>
<dbReference type="EMBL" id="CP070368">
    <property type="protein sequence ID" value="QRZ12318.1"/>
    <property type="molecule type" value="Genomic_DNA"/>
</dbReference>
<feature type="region of interest" description="Disordered" evidence="1">
    <location>
        <begin position="213"/>
        <end position="235"/>
    </location>
</feature>
<keyword evidence="5" id="KW-1185">Reference proteome</keyword>
<keyword evidence="2" id="KW-0472">Membrane</keyword>